<evidence type="ECO:0000313" key="1">
    <source>
        <dbReference type="EMBL" id="TFK61975.1"/>
    </source>
</evidence>
<dbReference type="Proteomes" id="UP000308600">
    <property type="component" value="Unassembled WGS sequence"/>
</dbReference>
<feature type="non-terminal residue" evidence="1">
    <location>
        <position position="1"/>
    </location>
</feature>
<protein>
    <submittedName>
        <fullName evidence="1">Uncharacterized protein</fullName>
    </submittedName>
</protein>
<sequence length="202" mass="20410">HPQGLYLVRPGFKVANTETETDAGKVQEGGHAQGLAGASRVGSSSDSGGDLGHSTTLTISPNTPAVATQNTTSCQIPVNPIATAQIAAADNTDTSDDGYDPNNDSGSDAADDWSSGSDGDTLNADEAGSTQNVPAHPVAHVIPASASNTPSVPTLAQNVPTPQNAAHVTVVHTPVVAGYDYDADDEYDSDDEDGSADELVNG</sequence>
<evidence type="ECO:0000313" key="2">
    <source>
        <dbReference type="Proteomes" id="UP000308600"/>
    </source>
</evidence>
<organism evidence="1 2">
    <name type="scientific">Pluteus cervinus</name>
    <dbReference type="NCBI Taxonomy" id="181527"/>
    <lineage>
        <taxon>Eukaryota</taxon>
        <taxon>Fungi</taxon>
        <taxon>Dikarya</taxon>
        <taxon>Basidiomycota</taxon>
        <taxon>Agaricomycotina</taxon>
        <taxon>Agaricomycetes</taxon>
        <taxon>Agaricomycetidae</taxon>
        <taxon>Agaricales</taxon>
        <taxon>Pluteineae</taxon>
        <taxon>Pluteaceae</taxon>
        <taxon>Pluteus</taxon>
    </lineage>
</organism>
<reference evidence="1 2" key="1">
    <citation type="journal article" date="2019" name="Nat. Ecol. Evol.">
        <title>Megaphylogeny resolves global patterns of mushroom evolution.</title>
        <authorList>
            <person name="Varga T."/>
            <person name="Krizsan K."/>
            <person name="Foldi C."/>
            <person name="Dima B."/>
            <person name="Sanchez-Garcia M."/>
            <person name="Sanchez-Ramirez S."/>
            <person name="Szollosi G.J."/>
            <person name="Szarkandi J.G."/>
            <person name="Papp V."/>
            <person name="Albert L."/>
            <person name="Andreopoulos W."/>
            <person name="Angelini C."/>
            <person name="Antonin V."/>
            <person name="Barry K.W."/>
            <person name="Bougher N.L."/>
            <person name="Buchanan P."/>
            <person name="Buyck B."/>
            <person name="Bense V."/>
            <person name="Catcheside P."/>
            <person name="Chovatia M."/>
            <person name="Cooper J."/>
            <person name="Damon W."/>
            <person name="Desjardin D."/>
            <person name="Finy P."/>
            <person name="Geml J."/>
            <person name="Haridas S."/>
            <person name="Hughes K."/>
            <person name="Justo A."/>
            <person name="Karasinski D."/>
            <person name="Kautmanova I."/>
            <person name="Kiss B."/>
            <person name="Kocsube S."/>
            <person name="Kotiranta H."/>
            <person name="LaButti K.M."/>
            <person name="Lechner B.E."/>
            <person name="Liimatainen K."/>
            <person name="Lipzen A."/>
            <person name="Lukacs Z."/>
            <person name="Mihaltcheva S."/>
            <person name="Morgado L.N."/>
            <person name="Niskanen T."/>
            <person name="Noordeloos M.E."/>
            <person name="Ohm R.A."/>
            <person name="Ortiz-Santana B."/>
            <person name="Ovrebo C."/>
            <person name="Racz N."/>
            <person name="Riley R."/>
            <person name="Savchenko A."/>
            <person name="Shiryaev A."/>
            <person name="Soop K."/>
            <person name="Spirin V."/>
            <person name="Szebenyi C."/>
            <person name="Tomsovsky M."/>
            <person name="Tulloss R.E."/>
            <person name="Uehling J."/>
            <person name="Grigoriev I.V."/>
            <person name="Vagvolgyi C."/>
            <person name="Papp T."/>
            <person name="Martin F.M."/>
            <person name="Miettinen O."/>
            <person name="Hibbett D.S."/>
            <person name="Nagy L.G."/>
        </authorList>
    </citation>
    <scope>NUCLEOTIDE SEQUENCE [LARGE SCALE GENOMIC DNA]</scope>
    <source>
        <strain evidence="1 2">NL-1719</strain>
    </source>
</reference>
<dbReference type="EMBL" id="ML208615">
    <property type="protein sequence ID" value="TFK61975.1"/>
    <property type="molecule type" value="Genomic_DNA"/>
</dbReference>
<proteinExistence type="predicted"/>
<gene>
    <name evidence="1" type="ORF">BDN72DRAFT_903613</name>
</gene>
<accession>A0ACD3A8C1</accession>
<keyword evidence="2" id="KW-1185">Reference proteome</keyword>
<name>A0ACD3A8C1_9AGAR</name>